<reference evidence="2 3" key="1">
    <citation type="submission" date="2016-10" db="EMBL/GenBank/DDBJ databases">
        <title>Draft genome sequence of Coniochaeta ligniaria NRRL30616, a lignocellulolytic fungus for bioabatement of inhibitors in plant biomass hydrolysates.</title>
        <authorList>
            <consortium name="DOE Joint Genome Institute"/>
            <person name="Jimenez D.J."/>
            <person name="Hector R.E."/>
            <person name="Riley R."/>
            <person name="Sun H."/>
            <person name="Grigoriev I.V."/>
            <person name="Van Elsas J.D."/>
            <person name="Nichols N.N."/>
        </authorList>
    </citation>
    <scope>NUCLEOTIDE SEQUENCE [LARGE SCALE GENOMIC DNA]</scope>
    <source>
        <strain evidence="2 3">NRRL 30616</strain>
    </source>
</reference>
<accession>A0A1J7IHM1</accession>
<name>A0A1J7IHM1_9PEZI</name>
<dbReference type="InParanoid" id="A0A1J7IHM1"/>
<evidence type="ECO:0000256" key="1">
    <source>
        <dbReference type="SAM" id="MobiDB-lite"/>
    </source>
</evidence>
<dbReference type="EMBL" id="KV875099">
    <property type="protein sequence ID" value="OIW27231.1"/>
    <property type="molecule type" value="Genomic_DNA"/>
</dbReference>
<organism evidence="2 3">
    <name type="scientific">Coniochaeta ligniaria NRRL 30616</name>
    <dbReference type="NCBI Taxonomy" id="1408157"/>
    <lineage>
        <taxon>Eukaryota</taxon>
        <taxon>Fungi</taxon>
        <taxon>Dikarya</taxon>
        <taxon>Ascomycota</taxon>
        <taxon>Pezizomycotina</taxon>
        <taxon>Sordariomycetes</taxon>
        <taxon>Sordariomycetidae</taxon>
        <taxon>Coniochaetales</taxon>
        <taxon>Coniochaetaceae</taxon>
        <taxon>Coniochaeta</taxon>
    </lineage>
</organism>
<proteinExistence type="predicted"/>
<evidence type="ECO:0000313" key="3">
    <source>
        <dbReference type="Proteomes" id="UP000182658"/>
    </source>
</evidence>
<protein>
    <submittedName>
        <fullName evidence="2">Uncharacterized protein</fullName>
    </submittedName>
</protein>
<dbReference type="OrthoDB" id="2017974at2759"/>
<evidence type="ECO:0000313" key="2">
    <source>
        <dbReference type="EMBL" id="OIW27231.1"/>
    </source>
</evidence>
<gene>
    <name evidence="2" type="ORF">CONLIGDRAFT_419033</name>
</gene>
<feature type="region of interest" description="Disordered" evidence="1">
    <location>
        <begin position="100"/>
        <end position="132"/>
    </location>
</feature>
<dbReference type="Proteomes" id="UP000182658">
    <property type="component" value="Unassembled WGS sequence"/>
</dbReference>
<dbReference type="AlphaFoldDB" id="A0A1J7IHM1"/>
<sequence length="186" mass="20186">MHRKWASKFLNLHSGSAFLPFTQFCPSARGSLWLAGDNSASLSDYNGLGARGDGGDGEALRALNVRGGVRSRPAFEDTWIECLGDLGRYRMAIEDDDTGYGLDSRRPPLVPHRRINDGARLAPPSDSGSTGCAPQVHVVARLPWTPSLSVLLRGFFRHKNPRTYSGDMPHVLDTPSLVCEHGSSVA</sequence>
<keyword evidence="3" id="KW-1185">Reference proteome</keyword>